<evidence type="ECO:0000256" key="1">
    <source>
        <dbReference type="SAM" id="MobiDB-lite"/>
    </source>
</evidence>
<dbReference type="EMBL" id="JANBOJ010000326">
    <property type="protein sequence ID" value="KAJ1719881.1"/>
    <property type="molecule type" value="Genomic_DNA"/>
</dbReference>
<feature type="compositionally biased region" description="Pro residues" evidence="1">
    <location>
        <begin position="261"/>
        <end position="271"/>
    </location>
</feature>
<evidence type="ECO:0000313" key="3">
    <source>
        <dbReference type="EMBL" id="KAJ1719881.1"/>
    </source>
</evidence>
<accession>A0A9W7XSH5</accession>
<feature type="region of interest" description="Disordered" evidence="1">
    <location>
        <begin position="249"/>
        <end position="271"/>
    </location>
</feature>
<feature type="compositionally biased region" description="Polar residues" evidence="1">
    <location>
        <begin position="17"/>
        <end position="33"/>
    </location>
</feature>
<dbReference type="Pfam" id="PF00582">
    <property type="entry name" value="Usp"/>
    <property type="match status" value="1"/>
</dbReference>
<dbReference type="InterPro" id="IPR014729">
    <property type="entry name" value="Rossmann-like_a/b/a_fold"/>
</dbReference>
<proteinExistence type="predicted"/>
<dbReference type="InterPro" id="IPR006016">
    <property type="entry name" value="UspA"/>
</dbReference>
<dbReference type="PANTHER" id="PTHR31964">
    <property type="entry name" value="ADENINE NUCLEOTIDE ALPHA HYDROLASES-LIKE SUPERFAMILY PROTEIN"/>
    <property type="match status" value="1"/>
</dbReference>
<dbReference type="PANTHER" id="PTHR31964:SF113">
    <property type="entry name" value="USPA DOMAIN-CONTAINING PROTEIN"/>
    <property type="match status" value="1"/>
</dbReference>
<name>A0A9W7XSH5_9FUNG</name>
<sequence>MNDTGHNDSQEPHSLAASLTESQQTQLKESASQAASNIFDHLVTQSIEKDQGATPTSPLGISHPQIFRKGTLIEIPDAPPKGSRSRRSRKGQLSTPKQRLVAICIKDDAQAEQVIEWALQNELVPKRDNVVLIHVRQAANGIIGDLISTNNAKEIAERDRSHGLLRRNAIPVKQEGFNIKGVSIRGVDVRGELVRKLIELKCDLFIIGNHASKSMRERLMGCKVGYLTENAPCPVLVVGGCAQRPIQESSQTTATTTADAPPSPAPASLPC</sequence>
<evidence type="ECO:0000313" key="4">
    <source>
        <dbReference type="Proteomes" id="UP001149813"/>
    </source>
</evidence>
<gene>
    <name evidence="3" type="ORF">LPJ53_005425</name>
</gene>
<feature type="compositionally biased region" description="Low complexity" evidence="1">
    <location>
        <begin position="249"/>
        <end position="260"/>
    </location>
</feature>
<evidence type="ECO:0000259" key="2">
    <source>
        <dbReference type="Pfam" id="PF00582"/>
    </source>
</evidence>
<protein>
    <recommendedName>
        <fullName evidence="2">UspA domain-containing protein</fullName>
    </recommendedName>
</protein>
<feature type="domain" description="UspA" evidence="2">
    <location>
        <begin position="102"/>
        <end position="238"/>
    </location>
</feature>
<dbReference type="Gene3D" id="3.40.50.620">
    <property type="entry name" value="HUPs"/>
    <property type="match status" value="1"/>
</dbReference>
<dbReference type="CDD" id="cd23659">
    <property type="entry name" value="USP_At3g01520-like"/>
    <property type="match status" value="1"/>
</dbReference>
<dbReference type="OrthoDB" id="843225at2759"/>
<reference evidence="3" key="1">
    <citation type="submission" date="2022-07" db="EMBL/GenBank/DDBJ databases">
        <title>Phylogenomic reconstructions and comparative analyses of Kickxellomycotina fungi.</title>
        <authorList>
            <person name="Reynolds N.K."/>
            <person name="Stajich J.E."/>
            <person name="Barry K."/>
            <person name="Grigoriev I.V."/>
            <person name="Crous P."/>
            <person name="Smith M.E."/>
        </authorList>
    </citation>
    <scope>NUCLEOTIDE SEQUENCE</scope>
    <source>
        <strain evidence="3">NBRC 32514</strain>
    </source>
</reference>
<dbReference type="Proteomes" id="UP001149813">
    <property type="component" value="Unassembled WGS sequence"/>
</dbReference>
<organism evidence="3 4">
    <name type="scientific">Coemansia erecta</name>
    <dbReference type="NCBI Taxonomy" id="147472"/>
    <lineage>
        <taxon>Eukaryota</taxon>
        <taxon>Fungi</taxon>
        <taxon>Fungi incertae sedis</taxon>
        <taxon>Zoopagomycota</taxon>
        <taxon>Kickxellomycotina</taxon>
        <taxon>Kickxellomycetes</taxon>
        <taxon>Kickxellales</taxon>
        <taxon>Kickxellaceae</taxon>
        <taxon>Coemansia</taxon>
    </lineage>
</organism>
<comment type="caution">
    <text evidence="3">The sequence shown here is derived from an EMBL/GenBank/DDBJ whole genome shotgun (WGS) entry which is preliminary data.</text>
</comment>
<dbReference type="AlphaFoldDB" id="A0A9W7XSH5"/>
<feature type="region of interest" description="Disordered" evidence="1">
    <location>
        <begin position="1"/>
        <end position="33"/>
    </location>
</feature>
<feature type="region of interest" description="Disordered" evidence="1">
    <location>
        <begin position="72"/>
        <end position="95"/>
    </location>
</feature>
<keyword evidence="4" id="KW-1185">Reference proteome</keyword>
<dbReference type="SUPFAM" id="SSF52402">
    <property type="entry name" value="Adenine nucleotide alpha hydrolases-like"/>
    <property type="match status" value="1"/>
</dbReference>
<feature type="compositionally biased region" description="Basic and acidic residues" evidence="1">
    <location>
        <begin position="1"/>
        <end position="11"/>
    </location>
</feature>